<dbReference type="InParanoid" id="A0A3Q7HBW0"/>
<dbReference type="EnsemblPlants" id="Solyc07g041760.3.1">
    <property type="protein sequence ID" value="Solyc07g041760.3.1"/>
    <property type="gene ID" value="Solyc07g041760.3"/>
</dbReference>
<dbReference type="Proteomes" id="UP000004994">
    <property type="component" value="Chromosome 7"/>
</dbReference>
<accession>A0A3Q7HBW0</accession>
<name>A0A3Q7HBW0_SOLLC</name>
<proteinExistence type="predicted"/>
<evidence type="ECO:0000313" key="2">
    <source>
        <dbReference type="Proteomes" id="UP000004994"/>
    </source>
</evidence>
<reference evidence="1" key="1">
    <citation type="journal article" date="2012" name="Nature">
        <title>The tomato genome sequence provides insights into fleshy fruit evolution.</title>
        <authorList>
            <consortium name="Tomato Genome Consortium"/>
        </authorList>
    </citation>
    <scope>NUCLEOTIDE SEQUENCE [LARGE SCALE GENOMIC DNA]</scope>
    <source>
        <strain evidence="1">cv. Heinz 1706</strain>
    </source>
</reference>
<sequence>MRHQQLGGASTGSVWSLFARLYPIGYISSSSKQSSCIDDLILERCMSSFGCWAGGNHLCST</sequence>
<organism evidence="1">
    <name type="scientific">Solanum lycopersicum</name>
    <name type="common">Tomato</name>
    <name type="synonym">Lycopersicon esculentum</name>
    <dbReference type="NCBI Taxonomy" id="4081"/>
    <lineage>
        <taxon>Eukaryota</taxon>
        <taxon>Viridiplantae</taxon>
        <taxon>Streptophyta</taxon>
        <taxon>Embryophyta</taxon>
        <taxon>Tracheophyta</taxon>
        <taxon>Spermatophyta</taxon>
        <taxon>Magnoliopsida</taxon>
        <taxon>eudicotyledons</taxon>
        <taxon>Gunneridae</taxon>
        <taxon>Pentapetalae</taxon>
        <taxon>asterids</taxon>
        <taxon>lamiids</taxon>
        <taxon>Solanales</taxon>
        <taxon>Solanaceae</taxon>
        <taxon>Solanoideae</taxon>
        <taxon>Solaneae</taxon>
        <taxon>Solanum</taxon>
        <taxon>Solanum subgen. Lycopersicon</taxon>
    </lineage>
</organism>
<evidence type="ECO:0000313" key="1">
    <source>
        <dbReference type="EnsemblPlants" id="Solyc07g041760.3.1"/>
    </source>
</evidence>
<dbReference type="Gramene" id="Solyc07g041760.3.1">
    <property type="protein sequence ID" value="Solyc07g041760.3.1"/>
    <property type="gene ID" value="Solyc07g041760.3"/>
</dbReference>
<keyword evidence="2" id="KW-1185">Reference proteome</keyword>
<protein>
    <submittedName>
        <fullName evidence="1">Uncharacterized protein</fullName>
    </submittedName>
</protein>
<reference evidence="1" key="2">
    <citation type="submission" date="2019-01" db="UniProtKB">
        <authorList>
            <consortium name="EnsemblPlants"/>
        </authorList>
    </citation>
    <scope>IDENTIFICATION</scope>
    <source>
        <strain evidence="1">cv. Heinz 1706</strain>
    </source>
</reference>
<dbReference type="AlphaFoldDB" id="A0A3Q7HBW0"/>